<gene>
    <name evidence="1" type="ORF">H8891_00995</name>
</gene>
<dbReference type="Proteomes" id="UP000611796">
    <property type="component" value="Unassembled WGS sequence"/>
</dbReference>
<evidence type="ECO:0000313" key="1">
    <source>
        <dbReference type="EMBL" id="MBC6002363.1"/>
    </source>
</evidence>
<evidence type="ECO:0000313" key="2">
    <source>
        <dbReference type="Proteomes" id="UP000611796"/>
    </source>
</evidence>
<proteinExistence type="predicted"/>
<name>A0ABR7JZS1_9FIRM</name>
<sequence>MIYKIKRIFLILSILSLYIISKNNVIALENNRNIIYNDININYNDTLDIKVKKVDLKNKKVKLDKNYEGMAIITLEVKNKDVVDVELSNIDVYPYQNHKSTECFVITQQGEVTGMIGNLQRGDKKDIKIGVALESLKSPLRLEFKNIDKFQQYQVIKNINLK</sequence>
<organism evidence="1 2">
    <name type="scientific">Paeniclostridium hominis</name>
    <dbReference type="NCBI Taxonomy" id="2764329"/>
    <lineage>
        <taxon>Bacteria</taxon>
        <taxon>Bacillati</taxon>
        <taxon>Bacillota</taxon>
        <taxon>Clostridia</taxon>
        <taxon>Peptostreptococcales</taxon>
        <taxon>Peptostreptococcaceae</taxon>
        <taxon>Paeniclostridium</taxon>
    </lineage>
</organism>
<accession>A0ABR7JZS1</accession>
<dbReference type="RefSeq" id="WP_187004828.1">
    <property type="nucleotide sequence ID" value="NZ_JACRWD010000001.1"/>
</dbReference>
<keyword evidence="2" id="KW-1185">Reference proteome</keyword>
<evidence type="ECO:0008006" key="3">
    <source>
        <dbReference type="Google" id="ProtNLM"/>
    </source>
</evidence>
<reference evidence="1 2" key="1">
    <citation type="submission" date="2020-08" db="EMBL/GenBank/DDBJ databases">
        <authorList>
            <person name="Liu C."/>
            <person name="Sun Q."/>
        </authorList>
    </citation>
    <scope>NUCLEOTIDE SEQUENCE [LARGE SCALE GENOMIC DNA]</scope>
    <source>
        <strain evidence="1 2">NSJ-45</strain>
    </source>
</reference>
<dbReference type="EMBL" id="JACRWD010000001">
    <property type="protein sequence ID" value="MBC6002363.1"/>
    <property type="molecule type" value="Genomic_DNA"/>
</dbReference>
<comment type="caution">
    <text evidence="1">The sequence shown here is derived from an EMBL/GenBank/DDBJ whole genome shotgun (WGS) entry which is preliminary data.</text>
</comment>
<protein>
    <recommendedName>
        <fullName evidence="3">DUF4352 domain-containing protein</fullName>
    </recommendedName>
</protein>